<keyword evidence="8" id="KW-1185">Reference proteome</keyword>
<evidence type="ECO:0000256" key="4">
    <source>
        <dbReference type="ARBA" id="ARBA00022840"/>
    </source>
</evidence>
<evidence type="ECO:0000256" key="2">
    <source>
        <dbReference type="ARBA" id="ARBA00022741"/>
    </source>
</evidence>
<evidence type="ECO:0000256" key="3">
    <source>
        <dbReference type="ARBA" id="ARBA00022777"/>
    </source>
</evidence>
<dbReference type="InterPro" id="IPR007373">
    <property type="entry name" value="Thiamin_PyroPKinase_B1-bd"/>
</dbReference>
<dbReference type="InterPro" id="IPR036759">
    <property type="entry name" value="TPK_catalytic_sf"/>
</dbReference>
<dbReference type="Proteomes" id="UP000198571">
    <property type="component" value="Unassembled WGS sequence"/>
</dbReference>
<dbReference type="Gene3D" id="3.40.50.10240">
    <property type="entry name" value="Thiamin pyrophosphokinase, catalytic domain"/>
    <property type="match status" value="1"/>
</dbReference>
<keyword evidence="3 7" id="KW-0418">Kinase</keyword>
<dbReference type="SUPFAM" id="SSF63862">
    <property type="entry name" value="Thiamin pyrophosphokinase, substrate-binding domain"/>
    <property type="match status" value="1"/>
</dbReference>
<dbReference type="EC" id="2.7.6.2" evidence="5"/>
<dbReference type="Pfam" id="PF04263">
    <property type="entry name" value="TPK_catalytic"/>
    <property type="match status" value="1"/>
</dbReference>
<dbReference type="InterPro" id="IPR007371">
    <property type="entry name" value="TPK_catalytic"/>
</dbReference>
<dbReference type="CDD" id="cd07995">
    <property type="entry name" value="TPK"/>
    <property type="match status" value="1"/>
</dbReference>
<dbReference type="GO" id="GO:0009229">
    <property type="term" value="P:thiamine diphosphate biosynthetic process"/>
    <property type="evidence" value="ECO:0007669"/>
    <property type="project" value="InterPro"/>
</dbReference>
<dbReference type="GO" id="GO:0006772">
    <property type="term" value="P:thiamine metabolic process"/>
    <property type="evidence" value="ECO:0007669"/>
    <property type="project" value="UniProtKB-UniRule"/>
</dbReference>
<dbReference type="GO" id="GO:0004788">
    <property type="term" value="F:thiamine diphosphokinase activity"/>
    <property type="evidence" value="ECO:0007669"/>
    <property type="project" value="UniProtKB-UniRule"/>
</dbReference>
<feature type="domain" description="Thiamin pyrophosphokinase thiamin-binding" evidence="6">
    <location>
        <begin position="143"/>
        <end position="208"/>
    </location>
</feature>
<gene>
    <name evidence="7" type="ORF">SAMN05518684_102313</name>
</gene>
<sequence>MTFILLGSGPETSVPELDKMQEKYPAAAWIGVDRGVYNLLTFGIMPLMAFGDFDSITGEERQWVQSKLKNIEIYPKEKDETDMEIAINWCLRQNPSQIILLGATGGRLDHLFMNAHLILKGLKVNVPVYLEDRWNKITILDPGIYTFNKESFKYYSMLPFTEEVKGLTLQGFRYPLENKDIEQGSSLCISNELTAETGKVSFKTGRLYLFQSMDKA</sequence>
<evidence type="ECO:0000313" key="7">
    <source>
        <dbReference type="EMBL" id="SER62412.1"/>
    </source>
</evidence>
<dbReference type="InterPro" id="IPR053149">
    <property type="entry name" value="TPK"/>
</dbReference>
<dbReference type="NCBIfam" id="TIGR01378">
    <property type="entry name" value="thi_PPkinase"/>
    <property type="match status" value="1"/>
</dbReference>
<organism evidence="7 8">
    <name type="scientific">Salipaludibacillus aurantiacus</name>
    <dbReference type="NCBI Taxonomy" id="1601833"/>
    <lineage>
        <taxon>Bacteria</taxon>
        <taxon>Bacillati</taxon>
        <taxon>Bacillota</taxon>
        <taxon>Bacilli</taxon>
        <taxon>Bacillales</taxon>
        <taxon>Bacillaceae</taxon>
    </lineage>
</organism>
<dbReference type="InterPro" id="IPR036371">
    <property type="entry name" value="TPK_B1-bd_sf"/>
</dbReference>
<evidence type="ECO:0000313" key="8">
    <source>
        <dbReference type="Proteomes" id="UP000198571"/>
    </source>
</evidence>
<keyword evidence="2" id="KW-0547">Nucleotide-binding</keyword>
<dbReference type="GO" id="GO:0005524">
    <property type="term" value="F:ATP binding"/>
    <property type="evidence" value="ECO:0007669"/>
    <property type="project" value="UniProtKB-KW"/>
</dbReference>
<dbReference type="GO" id="GO:0016301">
    <property type="term" value="F:kinase activity"/>
    <property type="evidence" value="ECO:0007669"/>
    <property type="project" value="UniProtKB-KW"/>
</dbReference>
<evidence type="ECO:0000259" key="6">
    <source>
        <dbReference type="SMART" id="SM00983"/>
    </source>
</evidence>
<dbReference type="PANTHER" id="PTHR41299">
    <property type="entry name" value="THIAMINE PYROPHOSPHOKINASE"/>
    <property type="match status" value="1"/>
</dbReference>
<dbReference type="OrthoDB" id="9804377at2"/>
<accession>A0A1H9QPM4</accession>
<dbReference type="Pfam" id="PF04265">
    <property type="entry name" value="TPK_B1_binding"/>
    <property type="match status" value="1"/>
</dbReference>
<evidence type="ECO:0000256" key="1">
    <source>
        <dbReference type="ARBA" id="ARBA00022679"/>
    </source>
</evidence>
<dbReference type="PANTHER" id="PTHR41299:SF1">
    <property type="entry name" value="THIAMINE PYROPHOSPHOKINASE"/>
    <property type="match status" value="1"/>
</dbReference>
<dbReference type="SUPFAM" id="SSF63999">
    <property type="entry name" value="Thiamin pyrophosphokinase, catalytic domain"/>
    <property type="match status" value="1"/>
</dbReference>
<reference evidence="8" key="1">
    <citation type="submission" date="2016-10" db="EMBL/GenBank/DDBJ databases">
        <authorList>
            <person name="Varghese N."/>
            <person name="Submissions S."/>
        </authorList>
    </citation>
    <scope>NUCLEOTIDE SEQUENCE [LARGE SCALE GENOMIC DNA]</scope>
    <source>
        <strain evidence="8">S9</strain>
    </source>
</reference>
<evidence type="ECO:0000256" key="5">
    <source>
        <dbReference type="NCBIfam" id="TIGR01378"/>
    </source>
</evidence>
<protein>
    <recommendedName>
        <fullName evidence="5">Thiamine diphosphokinase</fullName>
        <ecNumber evidence="5">2.7.6.2</ecNumber>
    </recommendedName>
</protein>
<dbReference type="SMART" id="SM00983">
    <property type="entry name" value="TPK_B1_binding"/>
    <property type="match status" value="1"/>
</dbReference>
<keyword evidence="4" id="KW-0067">ATP-binding</keyword>
<keyword evidence="1" id="KW-0808">Transferase</keyword>
<dbReference type="EMBL" id="FOGT01000002">
    <property type="protein sequence ID" value="SER62412.1"/>
    <property type="molecule type" value="Genomic_DNA"/>
</dbReference>
<dbReference type="GO" id="GO:0030975">
    <property type="term" value="F:thiamine binding"/>
    <property type="evidence" value="ECO:0007669"/>
    <property type="project" value="InterPro"/>
</dbReference>
<dbReference type="RefSeq" id="WP_093047637.1">
    <property type="nucleotide sequence ID" value="NZ_FOGT01000002.1"/>
</dbReference>
<dbReference type="AlphaFoldDB" id="A0A1H9QPM4"/>
<dbReference type="STRING" id="1601833.SAMN05518684_102313"/>
<proteinExistence type="predicted"/>
<name>A0A1H9QPM4_9BACI</name>
<dbReference type="InterPro" id="IPR006282">
    <property type="entry name" value="Thi_PPkinase"/>
</dbReference>